<feature type="domain" description="Sushi" evidence="7">
    <location>
        <begin position="148"/>
        <end position="210"/>
    </location>
</feature>
<dbReference type="PROSITE" id="PS50923">
    <property type="entry name" value="SUSHI"/>
    <property type="match status" value="4"/>
</dbReference>
<keyword evidence="3 6" id="KW-0732">Signal</keyword>
<sequence>MMRLSYCSFALLVWLPGILNAQGTPELCSAPTLLNGYLVPMKNSYQQHEKITYACENGYKPAVEGWWAESVCRNGQWSPQPLCIENSACTPPIITNVKFKEDSKSWYKNGSKKWVTCNKGYSTKNFHATALCVNGNWTNMPVCEKSKDACTEPPEIAYAVIINQEHQEVFPGDSEVTYQCKDDYVTEEGAKNKSIFCIAGNWTETPTCIYSPESKDGHTKPAFVPVENCGEFPIVENGLVEKSETLALRVRCQQFYKLYGPEKVVCYNSNKWSAIPTCKANYCSVNTADYSDLIPAGVKFMTNGEIIELECKNLFYFTNYRVVWCKNGKATVSRCCNRLQISTVSILFVFLRKTQCIHSWISHTLTSLSDLSNQVLSAFISSLTLSLEFFFFSRVAEPEWKRRSQRFQDFRDGI</sequence>
<dbReference type="InterPro" id="IPR035976">
    <property type="entry name" value="Sushi/SCR/CCP_sf"/>
</dbReference>
<dbReference type="InterPro" id="IPR051503">
    <property type="entry name" value="ComplSys_Reg/VirEntry_Med"/>
</dbReference>
<dbReference type="SMART" id="SM00032">
    <property type="entry name" value="CCP"/>
    <property type="match status" value="4"/>
</dbReference>
<feature type="domain" description="Sushi" evidence="7">
    <location>
        <begin position="26"/>
        <end position="85"/>
    </location>
</feature>
<name>A0A3P9KJN0_ORYLA</name>
<feature type="domain" description="Sushi" evidence="7">
    <location>
        <begin position="227"/>
        <end position="280"/>
    </location>
</feature>
<feature type="disulfide bond" evidence="5">
    <location>
        <begin position="89"/>
        <end position="132"/>
    </location>
</feature>
<dbReference type="InterPro" id="IPR000436">
    <property type="entry name" value="Sushi_SCR_CCP_dom"/>
</dbReference>
<organism evidence="8 9">
    <name type="scientific">Oryzias latipes</name>
    <name type="common">Japanese rice fish</name>
    <name type="synonym">Japanese killifish</name>
    <dbReference type="NCBI Taxonomy" id="8090"/>
    <lineage>
        <taxon>Eukaryota</taxon>
        <taxon>Metazoa</taxon>
        <taxon>Chordata</taxon>
        <taxon>Craniata</taxon>
        <taxon>Vertebrata</taxon>
        <taxon>Euteleostomi</taxon>
        <taxon>Actinopterygii</taxon>
        <taxon>Neopterygii</taxon>
        <taxon>Teleostei</taxon>
        <taxon>Neoteleostei</taxon>
        <taxon>Acanthomorphata</taxon>
        <taxon>Ovalentaria</taxon>
        <taxon>Atherinomorphae</taxon>
        <taxon>Beloniformes</taxon>
        <taxon>Adrianichthyidae</taxon>
        <taxon>Oryziinae</taxon>
        <taxon>Oryzias</taxon>
    </lineage>
</organism>
<evidence type="ECO:0000259" key="7">
    <source>
        <dbReference type="PROSITE" id="PS50923"/>
    </source>
</evidence>
<evidence type="ECO:0000313" key="9">
    <source>
        <dbReference type="Proteomes" id="UP000265180"/>
    </source>
</evidence>
<dbReference type="Proteomes" id="UP000265180">
    <property type="component" value="Chromosome 17"/>
</dbReference>
<keyword evidence="2 5" id="KW-0768">Sushi</keyword>
<accession>A0A3P9KJN0</accession>
<evidence type="ECO:0000256" key="3">
    <source>
        <dbReference type="ARBA" id="ARBA00022729"/>
    </source>
</evidence>
<evidence type="ECO:0000256" key="1">
    <source>
        <dbReference type="ARBA" id="ARBA00004328"/>
    </source>
</evidence>
<reference evidence="8" key="3">
    <citation type="submission" date="2025-08" db="UniProtKB">
        <authorList>
            <consortium name="Ensembl"/>
        </authorList>
    </citation>
    <scope>IDENTIFICATION</scope>
    <source>
        <strain evidence="8">HNI</strain>
    </source>
</reference>
<comment type="caution">
    <text evidence="5">Lacks conserved residue(s) required for the propagation of feature annotation.</text>
</comment>
<keyword evidence="4 5" id="KW-1015">Disulfide bond</keyword>
<protein>
    <recommendedName>
        <fullName evidence="7">Sushi domain-containing protein</fullName>
    </recommendedName>
</protein>
<dbReference type="SUPFAM" id="SSF57535">
    <property type="entry name" value="Complement control module/SCR domain"/>
    <property type="match status" value="4"/>
</dbReference>
<dbReference type="CDD" id="cd00033">
    <property type="entry name" value="CCP"/>
    <property type="match status" value="3"/>
</dbReference>
<dbReference type="AlphaFoldDB" id="A0A3P9KJN0"/>
<evidence type="ECO:0000313" key="8">
    <source>
        <dbReference type="Ensembl" id="ENSORLP00020008738.1"/>
    </source>
</evidence>
<dbReference type="Gene3D" id="2.10.70.10">
    <property type="entry name" value="Complement Module, domain 1"/>
    <property type="match status" value="4"/>
</dbReference>
<dbReference type="PANTHER" id="PTHR45785:SF2">
    <property type="entry name" value="COMPLEMENT FACTOR H-RELATED"/>
    <property type="match status" value="1"/>
</dbReference>
<proteinExistence type="predicted"/>
<evidence type="ECO:0000256" key="6">
    <source>
        <dbReference type="SAM" id="SignalP"/>
    </source>
</evidence>
<reference evidence="8 9" key="2">
    <citation type="submission" date="2017-04" db="EMBL/GenBank/DDBJ databases">
        <title>CpG methylation of centromeres and impact of large insertions on vertebrate speciation.</title>
        <authorList>
            <person name="Ichikawa K."/>
            <person name="Yoshimura J."/>
            <person name="Morishita S."/>
        </authorList>
    </citation>
    <scope>NUCLEOTIDE SEQUENCE</scope>
    <source>
        <strain evidence="8 9">HNI</strain>
    </source>
</reference>
<feature type="domain" description="Sushi" evidence="7">
    <location>
        <begin position="87"/>
        <end position="145"/>
    </location>
</feature>
<feature type="chain" id="PRO_5018308065" description="Sushi domain-containing protein" evidence="6">
    <location>
        <begin position="22"/>
        <end position="414"/>
    </location>
</feature>
<comment type="subcellular location">
    <subcellularLocation>
        <location evidence="1">Virion</location>
    </subcellularLocation>
</comment>
<dbReference type="Ensembl" id="ENSORLT00020000683.1">
    <property type="protein sequence ID" value="ENSORLP00020008738.1"/>
    <property type="gene ID" value="ENSORLG00020009629.1"/>
</dbReference>
<evidence type="ECO:0000256" key="5">
    <source>
        <dbReference type="PROSITE-ProRule" id="PRU00302"/>
    </source>
</evidence>
<dbReference type="PANTHER" id="PTHR45785">
    <property type="entry name" value="COMPLEMENT FACTOR H-RELATED"/>
    <property type="match status" value="1"/>
</dbReference>
<evidence type="ECO:0000256" key="2">
    <source>
        <dbReference type="ARBA" id="ARBA00022659"/>
    </source>
</evidence>
<reference key="1">
    <citation type="journal article" date="2007" name="Nature">
        <title>The medaka draft genome and insights into vertebrate genome evolution.</title>
        <authorList>
            <person name="Kasahara M."/>
            <person name="Naruse K."/>
            <person name="Sasaki S."/>
            <person name="Nakatani Y."/>
            <person name="Qu W."/>
            <person name="Ahsan B."/>
            <person name="Yamada T."/>
            <person name="Nagayasu Y."/>
            <person name="Doi K."/>
            <person name="Kasai Y."/>
            <person name="Jindo T."/>
            <person name="Kobayashi D."/>
            <person name="Shimada A."/>
            <person name="Toyoda A."/>
            <person name="Kuroki Y."/>
            <person name="Fujiyama A."/>
            <person name="Sasaki T."/>
            <person name="Shimizu A."/>
            <person name="Asakawa S."/>
            <person name="Shimizu N."/>
            <person name="Hashimoto S."/>
            <person name="Yang J."/>
            <person name="Lee Y."/>
            <person name="Matsushima K."/>
            <person name="Sugano S."/>
            <person name="Sakaizumi M."/>
            <person name="Narita T."/>
            <person name="Ohishi K."/>
            <person name="Haga S."/>
            <person name="Ohta F."/>
            <person name="Nomoto H."/>
            <person name="Nogata K."/>
            <person name="Morishita T."/>
            <person name="Endo T."/>
            <person name="Shin-I T."/>
            <person name="Takeda H."/>
            <person name="Morishita S."/>
            <person name="Kohara Y."/>
        </authorList>
    </citation>
    <scope>NUCLEOTIDE SEQUENCE [LARGE SCALE GENOMIC DNA]</scope>
    <source>
        <strain>Hd-rR</strain>
    </source>
</reference>
<reference evidence="8" key="4">
    <citation type="submission" date="2025-09" db="UniProtKB">
        <authorList>
            <consortium name="Ensembl"/>
        </authorList>
    </citation>
    <scope>IDENTIFICATION</scope>
    <source>
        <strain evidence="8">HNI</strain>
    </source>
</reference>
<dbReference type="Pfam" id="PF00084">
    <property type="entry name" value="Sushi"/>
    <property type="match status" value="2"/>
</dbReference>
<evidence type="ECO:0000256" key="4">
    <source>
        <dbReference type="ARBA" id="ARBA00023157"/>
    </source>
</evidence>
<feature type="signal peptide" evidence="6">
    <location>
        <begin position="1"/>
        <end position="21"/>
    </location>
</feature>